<dbReference type="Pfam" id="PF14748">
    <property type="entry name" value="P5CR_dimer"/>
    <property type="match status" value="1"/>
</dbReference>
<dbReference type="HOGENOM" id="CLU_042344_4_1_0"/>
<gene>
    <name evidence="4 9" type="primary">proC</name>
    <name evidence="9" type="ordered locus">wcw_1454</name>
</gene>
<dbReference type="GO" id="GO:0004735">
    <property type="term" value="F:pyrroline-5-carboxylate reductase activity"/>
    <property type="evidence" value="ECO:0007669"/>
    <property type="project" value="UniProtKB-UniRule"/>
</dbReference>
<dbReference type="Pfam" id="PF03807">
    <property type="entry name" value="F420_oxidored"/>
    <property type="match status" value="1"/>
</dbReference>
<evidence type="ECO:0000256" key="1">
    <source>
        <dbReference type="ARBA" id="ARBA00005525"/>
    </source>
</evidence>
<sequence>MNVCLIGCGKMGGGIVRRLASEHNLFLFDHNKERARHLASEIGGKAFQSAADAISKAEVILIAVKPQDIDQLAKETHREFYAEQLVVSCLAGVTTQTLETLFAEIPVLRIMPNLPVVHGEGIVGLVESDNLEQVFKEKANRLFSNLGDLHWVPESKIDAISALTGSGPAFVSVIIESMIEAGIAMGIDSEQSRKLVFQLISGTVASLKESGKPPAQFKLEVASPGGTSIAGLVAMEQEGVRAGILNTFITTYYRNLELSQQEDE</sequence>
<dbReference type="GO" id="GO:0005737">
    <property type="term" value="C:cytoplasm"/>
    <property type="evidence" value="ECO:0007669"/>
    <property type="project" value="UniProtKB-SubCell"/>
</dbReference>
<feature type="binding site" evidence="6">
    <location>
        <begin position="89"/>
        <end position="91"/>
    </location>
    <ligand>
        <name>NADP(+)</name>
        <dbReference type="ChEBI" id="CHEBI:58349"/>
    </ligand>
</feature>
<evidence type="ECO:0000313" key="10">
    <source>
        <dbReference type="Proteomes" id="UP000001505"/>
    </source>
</evidence>
<reference evidence="9 10" key="1">
    <citation type="journal article" date="2010" name="PLoS ONE">
        <title>The Waddlia genome: a window into chlamydial biology.</title>
        <authorList>
            <person name="Bertelli C."/>
            <person name="Collyn F."/>
            <person name="Croxatto A."/>
            <person name="Ruckert C."/>
            <person name="Polkinghorne A."/>
            <person name="Kebbi-Beghdadi C."/>
            <person name="Goesmann A."/>
            <person name="Vaughan L."/>
            <person name="Greub G."/>
        </authorList>
    </citation>
    <scope>NUCLEOTIDE SEQUENCE [LARGE SCALE GENOMIC DNA]</scope>
    <source>
        <strain evidence="10">ATCC VR-1470 / WSU 86-1044</strain>
    </source>
</reference>
<dbReference type="InterPro" id="IPR028939">
    <property type="entry name" value="P5C_Rdtase_cat_N"/>
</dbReference>
<keyword evidence="3 4" id="KW-0560">Oxidoreductase</keyword>
<dbReference type="PANTHER" id="PTHR11645">
    <property type="entry name" value="PYRROLINE-5-CARBOXYLATE REDUCTASE"/>
    <property type="match status" value="1"/>
</dbReference>
<feature type="domain" description="Pyrroline-5-carboxylate reductase dimerisation" evidence="8">
    <location>
        <begin position="154"/>
        <end position="257"/>
    </location>
</feature>
<feature type="domain" description="Pyrroline-5-carboxylate reductase catalytic N-terminal" evidence="7">
    <location>
        <begin position="3"/>
        <end position="92"/>
    </location>
</feature>
<dbReference type="SUPFAM" id="SSF48179">
    <property type="entry name" value="6-phosphogluconate dehydrogenase C-terminal domain-like"/>
    <property type="match status" value="1"/>
</dbReference>
<keyword evidence="4" id="KW-0963">Cytoplasm</keyword>
<protein>
    <recommendedName>
        <fullName evidence="4 5">Pyrroline-5-carboxylate reductase</fullName>
        <shortName evidence="4">P5C reductase</shortName>
        <shortName evidence="4">P5CR</shortName>
        <ecNumber evidence="4 5">1.5.1.2</ecNumber>
    </recommendedName>
    <alternativeName>
        <fullName evidence="4">PCA reductase</fullName>
    </alternativeName>
</protein>
<dbReference type="FunFam" id="1.10.3730.10:FF:000001">
    <property type="entry name" value="Pyrroline-5-carboxylate reductase"/>
    <property type="match status" value="1"/>
</dbReference>
<feature type="binding site" evidence="6">
    <location>
        <begin position="6"/>
        <end position="11"/>
    </location>
    <ligand>
        <name>NADP(+)</name>
        <dbReference type="ChEBI" id="CHEBI:58349"/>
    </ligand>
</feature>
<dbReference type="EC" id="1.5.1.2" evidence="4 5"/>
<dbReference type="HAMAP" id="MF_01925">
    <property type="entry name" value="P5C_reductase"/>
    <property type="match status" value="1"/>
</dbReference>
<dbReference type="Gene3D" id="3.40.50.720">
    <property type="entry name" value="NAD(P)-binding Rossmann-like Domain"/>
    <property type="match status" value="1"/>
</dbReference>
<evidence type="ECO:0000313" key="9">
    <source>
        <dbReference type="EMBL" id="ADI38803.1"/>
    </source>
</evidence>
<evidence type="ECO:0000256" key="5">
    <source>
        <dbReference type="NCBIfam" id="TIGR00112"/>
    </source>
</evidence>
<dbReference type="InterPro" id="IPR029036">
    <property type="entry name" value="P5CR_dimer"/>
</dbReference>
<comment type="similarity">
    <text evidence="1 4">Belongs to the pyrroline-5-carboxylate reductase family.</text>
</comment>
<dbReference type="RefSeq" id="WP_013182511.1">
    <property type="nucleotide sequence ID" value="NC_014225.1"/>
</dbReference>
<keyword evidence="4" id="KW-0028">Amino-acid biosynthesis</keyword>
<evidence type="ECO:0000256" key="6">
    <source>
        <dbReference type="PIRSR" id="PIRSR000193-1"/>
    </source>
</evidence>
<dbReference type="PIRSF" id="PIRSF000193">
    <property type="entry name" value="Pyrrol-5-carb_rd"/>
    <property type="match status" value="1"/>
</dbReference>
<name>D6YRV8_WADCW</name>
<evidence type="ECO:0000256" key="3">
    <source>
        <dbReference type="ARBA" id="ARBA00023002"/>
    </source>
</evidence>
<dbReference type="Gene3D" id="1.10.3730.10">
    <property type="entry name" value="ProC C-terminal domain-like"/>
    <property type="match status" value="1"/>
</dbReference>
<evidence type="ECO:0000256" key="2">
    <source>
        <dbReference type="ARBA" id="ARBA00022857"/>
    </source>
</evidence>
<dbReference type="STRING" id="716544.wcw_1454"/>
<comment type="subcellular location">
    <subcellularLocation>
        <location evidence="4">Cytoplasm</location>
    </subcellularLocation>
</comment>
<dbReference type="OrthoDB" id="9805754at2"/>
<comment type="pathway">
    <text evidence="4">Amino-acid biosynthesis; L-proline biosynthesis; L-proline from L-glutamate 5-semialdehyde: step 1/1.</text>
</comment>
<dbReference type="InterPro" id="IPR036291">
    <property type="entry name" value="NAD(P)-bd_dom_sf"/>
</dbReference>
<dbReference type="eggNOG" id="COG0345">
    <property type="taxonomic scope" value="Bacteria"/>
</dbReference>
<dbReference type="InterPro" id="IPR000304">
    <property type="entry name" value="Pyrroline-COOH_reductase"/>
</dbReference>
<comment type="catalytic activity">
    <reaction evidence="4">
        <text>L-proline + NADP(+) = (S)-1-pyrroline-5-carboxylate + NADPH + 2 H(+)</text>
        <dbReference type="Rhea" id="RHEA:14109"/>
        <dbReference type="ChEBI" id="CHEBI:15378"/>
        <dbReference type="ChEBI" id="CHEBI:17388"/>
        <dbReference type="ChEBI" id="CHEBI:57783"/>
        <dbReference type="ChEBI" id="CHEBI:58349"/>
        <dbReference type="ChEBI" id="CHEBI:60039"/>
        <dbReference type="EC" id="1.5.1.2"/>
    </reaction>
</comment>
<dbReference type="UniPathway" id="UPA00098">
    <property type="reaction ID" value="UER00361"/>
</dbReference>
<evidence type="ECO:0000259" key="7">
    <source>
        <dbReference type="Pfam" id="PF03807"/>
    </source>
</evidence>
<accession>D6YRV8</accession>
<dbReference type="Proteomes" id="UP000001505">
    <property type="component" value="Chromosome"/>
</dbReference>
<dbReference type="AlphaFoldDB" id="D6YRV8"/>
<dbReference type="InterPro" id="IPR008927">
    <property type="entry name" value="6-PGluconate_DH-like_C_sf"/>
</dbReference>
<dbReference type="GO" id="GO:0055129">
    <property type="term" value="P:L-proline biosynthetic process"/>
    <property type="evidence" value="ECO:0007669"/>
    <property type="project" value="UniProtKB-UniRule"/>
</dbReference>
<feature type="binding site" evidence="6">
    <location>
        <begin position="63"/>
        <end position="66"/>
    </location>
    <ligand>
        <name>NADP(+)</name>
        <dbReference type="ChEBI" id="CHEBI:58349"/>
    </ligand>
</feature>
<evidence type="ECO:0000259" key="8">
    <source>
        <dbReference type="Pfam" id="PF14748"/>
    </source>
</evidence>
<dbReference type="PANTHER" id="PTHR11645:SF0">
    <property type="entry name" value="PYRROLINE-5-CARBOXYLATE REDUCTASE 3"/>
    <property type="match status" value="1"/>
</dbReference>
<proteinExistence type="inferred from homology"/>
<dbReference type="NCBIfam" id="TIGR00112">
    <property type="entry name" value="proC"/>
    <property type="match status" value="1"/>
</dbReference>
<keyword evidence="10" id="KW-1185">Reference proteome</keyword>
<comment type="function">
    <text evidence="4">Catalyzes the reduction of 1-pyrroline-5-carboxylate (PCA) to L-proline.</text>
</comment>
<keyword evidence="2 4" id="KW-0521">NADP</keyword>
<comment type="catalytic activity">
    <reaction evidence="4">
        <text>L-proline + NAD(+) = (S)-1-pyrroline-5-carboxylate + NADH + 2 H(+)</text>
        <dbReference type="Rhea" id="RHEA:14105"/>
        <dbReference type="ChEBI" id="CHEBI:15378"/>
        <dbReference type="ChEBI" id="CHEBI:17388"/>
        <dbReference type="ChEBI" id="CHEBI:57540"/>
        <dbReference type="ChEBI" id="CHEBI:57945"/>
        <dbReference type="ChEBI" id="CHEBI:60039"/>
        <dbReference type="EC" id="1.5.1.2"/>
    </reaction>
</comment>
<dbReference type="EMBL" id="CP001928">
    <property type="protein sequence ID" value="ADI38803.1"/>
    <property type="molecule type" value="Genomic_DNA"/>
</dbReference>
<dbReference type="KEGG" id="wch:wcw_1454"/>
<organism evidence="9 10">
    <name type="scientific">Waddlia chondrophila (strain ATCC VR-1470 / WSU 86-1044)</name>
    <dbReference type="NCBI Taxonomy" id="716544"/>
    <lineage>
        <taxon>Bacteria</taxon>
        <taxon>Pseudomonadati</taxon>
        <taxon>Chlamydiota</taxon>
        <taxon>Chlamydiia</taxon>
        <taxon>Parachlamydiales</taxon>
        <taxon>Waddliaceae</taxon>
        <taxon>Waddlia</taxon>
    </lineage>
</organism>
<keyword evidence="4" id="KW-0641">Proline biosynthesis</keyword>
<dbReference type="SUPFAM" id="SSF51735">
    <property type="entry name" value="NAD(P)-binding Rossmann-fold domains"/>
    <property type="match status" value="1"/>
</dbReference>
<evidence type="ECO:0000256" key="4">
    <source>
        <dbReference type="HAMAP-Rule" id="MF_01925"/>
    </source>
</evidence>